<dbReference type="GO" id="GO:0009691">
    <property type="term" value="P:cytokinin biosynthetic process"/>
    <property type="evidence" value="ECO:0007669"/>
    <property type="project" value="UniProtKB-UniRule"/>
</dbReference>
<accession>A0A1G2NDH5</accession>
<dbReference type="InterPro" id="IPR031100">
    <property type="entry name" value="LOG_fam"/>
</dbReference>
<keyword evidence="1" id="KW-0378">Hydrolase</keyword>
<sequence length="255" mass="29077">MTIITMFKNLFSSKDNAPRKVTIPEKNAGFIPITAEEINLDEKKNLETISREFREAFDFIKKFPRSVSIFGSSRIPPNDAHYKQASEVAFRIAKELNYAIITGGGPGIMEAANEGAWKAGGKSLGLSIRLRHEQLTNQFVEEHVTFNYFFTRKTALSFAGEAYIFFPGGFGTLDELFDILTLVQTTKIPRVPIILVGSDFWKPLDEFIKKIMKENHKTVSADDMSLYTITDSEDEIIEMVKKAPFQEWWKNFELI</sequence>
<dbReference type="GO" id="GO:0016787">
    <property type="term" value="F:hydrolase activity"/>
    <property type="evidence" value="ECO:0007669"/>
    <property type="project" value="UniProtKB-KW"/>
</dbReference>
<keyword evidence="1" id="KW-0203">Cytokinin biosynthesis</keyword>
<dbReference type="GO" id="GO:0005829">
    <property type="term" value="C:cytosol"/>
    <property type="evidence" value="ECO:0007669"/>
    <property type="project" value="TreeGrafter"/>
</dbReference>
<protein>
    <recommendedName>
        <fullName evidence="1">Cytokinin riboside 5'-monophosphate phosphoribohydrolase</fullName>
        <ecNumber evidence="1">3.2.2.n1</ecNumber>
    </recommendedName>
</protein>
<dbReference type="EC" id="3.2.2.n1" evidence="1"/>
<dbReference type="Proteomes" id="UP000176221">
    <property type="component" value="Unassembled WGS sequence"/>
</dbReference>
<evidence type="ECO:0000256" key="1">
    <source>
        <dbReference type="RuleBase" id="RU363015"/>
    </source>
</evidence>
<comment type="similarity">
    <text evidence="1">Belongs to the LOG family.</text>
</comment>
<dbReference type="Pfam" id="PF03641">
    <property type="entry name" value="Lysine_decarbox"/>
    <property type="match status" value="1"/>
</dbReference>
<evidence type="ECO:0000313" key="3">
    <source>
        <dbReference type="Proteomes" id="UP000176221"/>
    </source>
</evidence>
<dbReference type="InterPro" id="IPR052341">
    <property type="entry name" value="LOG_family_nucleotidases"/>
</dbReference>
<dbReference type="PANTHER" id="PTHR43393:SF2">
    <property type="entry name" value="CYTOKININ RIBOSIDE 5'-MONOPHOSPHATE PHOSPHORIBOHYDROLASE"/>
    <property type="match status" value="1"/>
</dbReference>
<reference evidence="2 3" key="1">
    <citation type="journal article" date="2016" name="Nat. Commun.">
        <title>Thousands of microbial genomes shed light on interconnected biogeochemical processes in an aquifer system.</title>
        <authorList>
            <person name="Anantharaman K."/>
            <person name="Brown C.T."/>
            <person name="Hug L.A."/>
            <person name="Sharon I."/>
            <person name="Castelle C.J."/>
            <person name="Probst A.J."/>
            <person name="Thomas B.C."/>
            <person name="Singh A."/>
            <person name="Wilkins M.J."/>
            <person name="Karaoz U."/>
            <person name="Brodie E.L."/>
            <person name="Williams K.H."/>
            <person name="Hubbard S.S."/>
            <person name="Banfield J.F."/>
        </authorList>
    </citation>
    <scope>NUCLEOTIDE SEQUENCE [LARGE SCALE GENOMIC DNA]</scope>
</reference>
<comment type="caution">
    <text evidence="2">The sequence shown here is derived from an EMBL/GenBank/DDBJ whole genome shotgun (WGS) entry which is preliminary data.</text>
</comment>
<dbReference type="AlphaFoldDB" id="A0A1G2NDH5"/>
<dbReference type="SUPFAM" id="SSF102405">
    <property type="entry name" value="MCP/YpsA-like"/>
    <property type="match status" value="1"/>
</dbReference>
<dbReference type="NCBIfam" id="TIGR00730">
    <property type="entry name" value="Rossman fold protein, TIGR00730 family"/>
    <property type="match status" value="1"/>
</dbReference>
<dbReference type="PANTHER" id="PTHR43393">
    <property type="entry name" value="CYTOKININ RIBOSIDE 5'-MONOPHOSPHATE PHOSPHORIBOHYDROLASE"/>
    <property type="match status" value="1"/>
</dbReference>
<gene>
    <name evidence="2" type="ORF">A2928_04625</name>
</gene>
<dbReference type="STRING" id="1802319.A2928_04625"/>
<evidence type="ECO:0000313" key="2">
    <source>
        <dbReference type="EMBL" id="OHA34157.1"/>
    </source>
</evidence>
<name>A0A1G2NDH5_9BACT</name>
<proteinExistence type="inferred from homology"/>
<dbReference type="InterPro" id="IPR005269">
    <property type="entry name" value="LOG"/>
</dbReference>
<dbReference type="Gene3D" id="3.40.50.450">
    <property type="match status" value="1"/>
</dbReference>
<dbReference type="EMBL" id="MHRX01000015">
    <property type="protein sequence ID" value="OHA34157.1"/>
    <property type="molecule type" value="Genomic_DNA"/>
</dbReference>
<organism evidence="2 3">
    <name type="scientific">Candidatus Taylorbacteria bacterium RIFCSPLOWO2_01_FULL_45_15b</name>
    <dbReference type="NCBI Taxonomy" id="1802319"/>
    <lineage>
        <taxon>Bacteria</taxon>
        <taxon>Candidatus Tayloriibacteriota</taxon>
    </lineage>
</organism>